<keyword evidence="1" id="KW-0645">Protease</keyword>
<accession>A0AAV2Q780</accession>
<feature type="non-terminal residue" evidence="2">
    <location>
        <position position="1"/>
    </location>
</feature>
<keyword evidence="1" id="KW-0378">Hydrolase</keyword>
<evidence type="ECO:0000313" key="3">
    <source>
        <dbReference type="Proteomes" id="UP001497623"/>
    </source>
</evidence>
<dbReference type="PANTHER" id="PTHR11905">
    <property type="entry name" value="ADAM A DISINTEGRIN AND METALLOPROTEASE DOMAIN"/>
    <property type="match status" value="1"/>
</dbReference>
<sequence>GIDEHRVNSPSSCVYVGTVKGDPDTRAALSNCDGNGYTGVVTSSEGESHLIRPLNQRKKRHRRQTVNDEEDYMTPDGLHIIHARNKKSKCALFNTKAMTAPRYIIELDEIYNDTSESHLKSDFQSDSLNHGSRLKRQLQGSYRIETAVFVDDEMYKVIRSQNPGSDIQQTIQDVVFAIMNGVHLLYNAPSLSKDFTITLVRLDIIKSATQGPNKASGDIQRYLSNFCFWQKSLQQETKQFSTNGVWDHALLLSGLNLWDADPSFDSVI</sequence>
<dbReference type="InterPro" id="IPR024079">
    <property type="entry name" value="MetalloPept_cat_dom_sf"/>
</dbReference>
<name>A0AAV2Q780_MEGNR</name>
<keyword evidence="3" id="KW-1185">Reference proteome</keyword>
<evidence type="ECO:0000313" key="2">
    <source>
        <dbReference type="EMBL" id="CAL4069479.1"/>
    </source>
</evidence>
<dbReference type="Gene3D" id="3.40.390.10">
    <property type="entry name" value="Collagenase (Catalytic Domain)"/>
    <property type="match status" value="1"/>
</dbReference>
<proteinExistence type="predicted"/>
<dbReference type="SUPFAM" id="SSF55486">
    <property type="entry name" value="Metalloproteases ('zincins'), catalytic domain"/>
    <property type="match status" value="1"/>
</dbReference>
<feature type="non-terminal residue" evidence="2">
    <location>
        <position position="268"/>
    </location>
</feature>
<comment type="caution">
    <text evidence="2">The sequence shown here is derived from an EMBL/GenBank/DDBJ whole genome shotgun (WGS) entry which is preliminary data.</text>
</comment>
<gene>
    <name evidence="2" type="ORF">MNOR_LOCUS7875</name>
</gene>
<protein>
    <submittedName>
        <fullName evidence="2">Uncharacterized protein</fullName>
    </submittedName>
</protein>
<dbReference type="AlphaFoldDB" id="A0AAV2Q780"/>
<organism evidence="2 3">
    <name type="scientific">Meganyctiphanes norvegica</name>
    <name type="common">Northern krill</name>
    <name type="synonym">Thysanopoda norvegica</name>
    <dbReference type="NCBI Taxonomy" id="48144"/>
    <lineage>
        <taxon>Eukaryota</taxon>
        <taxon>Metazoa</taxon>
        <taxon>Ecdysozoa</taxon>
        <taxon>Arthropoda</taxon>
        <taxon>Crustacea</taxon>
        <taxon>Multicrustacea</taxon>
        <taxon>Malacostraca</taxon>
        <taxon>Eumalacostraca</taxon>
        <taxon>Eucarida</taxon>
        <taxon>Euphausiacea</taxon>
        <taxon>Euphausiidae</taxon>
        <taxon>Meganyctiphanes</taxon>
    </lineage>
</organism>
<keyword evidence="1" id="KW-0482">Metalloprotease</keyword>
<dbReference type="EMBL" id="CAXKWB010003542">
    <property type="protein sequence ID" value="CAL4069479.1"/>
    <property type="molecule type" value="Genomic_DNA"/>
</dbReference>
<dbReference type="Proteomes" id="UP001497623">
    <property type="component" value="Unassembled WGS sequence"/>
</dbReference>
<evidence type="ECO:0000256" key="1">
    <source>
        <dbReference type="ARBA" id="ARBA00023049"/>
    </source>
</evidence>
<dbReference type="GO" id="GO:0008237">
    <property type="term" value="F:metallopeptidase activity"/>
    <property type="evidence" value="ECO:0007669"/>
    <property type="project" value="UniProtKB-KW"/>
</dbReference>
<dbReference type="PANTHER" id="PTHR11905:SF159">
    <property type="entry name" value="ADAM METALLOPROTEASE"/>
    <property type="match status" value="1"/>
</dbReference>
<reference evidence="2 3" key="1">
    <citation type="submission" date="2024-05" db="EMBL/GenBank/DDBJ databases">
        <authorList>
            <person name="Wallberg A."/>
        </authorList>
    </citation>
    <scope>NUCLEOTIDE SEQUENCE [LARGE SCALE GENOMIC DNA]</scope>
</reference>